<evidence type="ECO:0000256" key="1">
    <source>
        <dbReference type="ARBA" id="ARBA00004651"/>
    </source>
</evidence>
<feature type="transmembrane region" description="Helical" evidence="6">
    <location>
        <begin position="40"/>
        <end position="68"/>
    </location>
</feature>
<feature type="transmembrane region" description="Helical" evidence="6">
    <location>
        <begin position="113"/>
        <end position="139"/>
    </location>
</feature>
<dbReference type="RefSeq" id="WP_166718769.1">
    <property type="nucleotide sequence ID" value="NZ_VWXC01000001.1"/>
</dbReference>
<name>A0ABX0RL97_9GAMM</name>
<feature type="transmembrane region" description="Helical" evidence="6">
    <location>
        <begin position="184"/>
        <end position="202"/>
    </location>
</feature>
<comment type="caution">
    <text evidence="7">The sequence shown here is derived from an EMBL/GenBank/DDBJ whole genome shotgun (WGS) entry which is preliminary data.</text>
</comment>
<organism evidence="7 8">
    <name type="scientific">Candidatus Pantoea communis</name>
    <dbReference type="NCBI Taxonomy" id="2608354"/>
    <lineage>
        <taxon>Bacteria</taxon>
        <taxon>Pseudomonadati</taxon>
        <taxon>Pseudomonadota</taxon>
        <taxon>Gammaproteobacteria</taxon>
        <taxon>Enterobacterales</taxon>
        <taxon>Erwiniaceae</taxon>
        <taxon>Pantoea</taxon>
    </lineage>
</organism>
<dbReference type="InterPro" id="IPR001123">
    <property type="entry name" value="LeuE-type"/>
</dbReference>
<evidence type="ECO:0000256" key="2">
    <source>
        <dbReference type="ARBA" id="ARBA00022475"/>
    </source>
</evidence>
<protein>
    <submittedName>
        <fullName evidence="7">LysE family translocator</fullName>
    </submittedName>
</protein>
<dbReference type="Pfam" id="PF01810">
    <property type="entry name" value="LysE"/>
    <property type="match status" value="1"/>
</dbReference>
<feature type="transmembrane region" description="Helical" evidence="6">
    <location>
        <begin position="6"/>
        <end position="28"/>
    </location>
</feature>
<keyword evidence="3 6" id="KW-0812">Transmembrane</keyword>
<evidence type="ECO:0000256" key="4">
    <source>
        <dbReference type="ARBA" id="ARBA00022989"/>
    </source>
</evidence>
<feature type="transmembrane region" description="Helical" evidence="6">
    <location>
        <begin position="74"/>
        <end position="92"/>
    </location>
</feature>
<accession>A0ABX0RL97</accession>
<dbReference type="PANTHER" id="PTHR30086:SF5">
    <property type="entry name" value="HOMOGENTISATE EXPORT PROTEIN"/>
    <property type="match status" value="1"/>
</dbReference>
<dbReference type="Proteomes" id="UP001515780">
    <property type="component" value="Unassembled WGS sequence"/>
</dbReference>
<gene>
    <name evidence="7" type="ORF">F3J37_01715</name>
</gene>
<feature type="transmembrane region" description="Helical" evidence="6">
    <location>
        <begin position="145"/>
        <end position="172"/>
    </location>
</feature>
<keyword evidence="8" id="KW-1185">Reference proteome</keyword>
<keyword evidence="5 6" id="KW-0472">Membrane</keyword>
<sequence length="205" mass="23018">MTFDSWLILLLACCGACVIPGPNSLIVLSHSARFGVPKTIWTMAGGMLGFMFLMTITVLGLGAVMTSYPWVLDILKNIGSLYLALIGLRLWWSIENDMEYQVDHFQGFSVYKLFLEGLISAITNVNALFFFISIIPNIINNDHNIFLQAVECSLTLGICEFCFEFLFALATVYFAKKILKPGKVFNRICGSIFFGFAVLLQFKQY</sequence>
<evidence type="ECO:0000256" key="3">
    <source>
        <dbReference type="ARBA" id="ARBA00022692"/>
    </source>
</evidence>
<evidence type="ECO:0000313" key="8">
    <source>
        <dbReference type="Proteomes" id="UP001515780"/>
    </source>
</evidence>
<comment type="subcellular location">
    <subcellularLocation>
        <location evidence="1">Cell membrane</location>
        <topology evidence="1">Multi-pass membrane protein</topology>
    </subcellularLocation>
</comment>
<proteinExistence type="predicted"/>
<keyword evidence="4 6" id="KW-1133">Transmembrane helix</keyword>
<evidence type="ECO:0000256" key="5">
    <source>
        <dbReference type="ARBA" id="ARBA00023136"/>
    </source>
</evidence>
<dbReference type="EMBL" id="VWXC01000001">
    <property type="protein sequence ID" value="NIG17396.1"/>
    <property type="molecule type" value="Genomic_DNA"/>
</dbReference>
<dbReference type="PANTHER" id="PTHR30086">
    <property type="entry name" value="ARGININE EXPORTER PROTEIN ARGO"/>
    <property type="match status" value="1"/>
</dbReference>
<keyword evidence="2" id="KW-1003">Cell membrane</keyword>
<evidence type="ECO:0000313" key="7">
    <source>
        <dbReference type="EMBL" id="NIG17396.1"/>
    </source>
</evidence>
<evidence type="ECO:0000256" key="6">
    <source>
        <dbReference type="SAM" id="Phobius"/>
    </source>
</evidence>
<reference evidence="7 8" key="1">
    <citation type="journal article" date="2019" name="bioRxiv">
        <title>Bacteria contribute to plant secondary compound degradation in a generalist herbivore system.</title>
        <authorList>
            <person name="Francoeur C.B."/>
            <person name="Khadempour L."/>
            <person name="Moreira-Soto R.D."/>
            <person name="Gotting K."/>
            <person name="Book A.J."/>
            <person name="Pinto-Tomas A.A."/>
            <person name="Keefover-Ring K."/>
            <person name="Currie C.R."/>
        </authorList>
    </citation>
    <scope>NUCLEOTIDE SEQUENCE [LARGE SCALE GENOMIC DNA]</scope>
    <source>
        <strain evidence="7">Al-1710</strain>
    </source>
</reference>